<dbReference type="InterPro" id="IPR050319">
    <property type="entry name" value="ABC_transp_ATP-bind"/>
</dbReference>
<dbReference type="PANTHER" id="PTHR43776:SF15">
    <property type="entry name" value="GLUTATHIONE IMPORT ATP-BINDING PROTEIN GSIA"/>
    <property type="match status" value="1"/>
</dbReference>
<reference evidence="18" key="1">
    <citation type="submission" date="2021-04" db="EMBL/GenBank/DDBJ databases">
        <title>Pseudaminobacter soli sp. nov., isolated from paddy soil contaminated by heavy metals.</title>
        <authorList>
            <person name="Zhang K."/>
        </authorList>
    </citation>
    <scope>NUCLEOTIDE SEQUENCE</scope>
    <source>
        <strain evidence="18">19-2017</strain>
    </source>
</reference>
<dbReference type="GO" id="GO:0016887">
    <property type="term" value="F:ATP hydrolysis activity"/>
    <property type="evidence" value="ECO:0007669"/>
    <property type="project" value="InterPro"/>
</dbReference>
<evidence type="ECO:0000256" key="14">
    <source>
        <dbReference type="ARBA" id="ARBA00039050"/>
    </source>
</evidence>
<evidence type="ECO:0000256" key="7">
    <source>
        <dbReference type="ARBA" id="ARBA00022741"/>
    </source>
</evidence>
<dbReference type="InterPro" id="IPR003593">
    <property type="entry name" value="AAA+_ATPase"/>
</dbReference>
<evidence type="ECO:0000256" key="11">
    <source>
        <dbReference type="ARBA" id="ARBA00023136"/>
    </source>
</evidence>
<dbReference type="GO" id="GO:0005886">
    <property type="term" value="C:plasma membrane"/>
    <property type="evidence" value="ECO:0007669"/>
    <property type="project" value="UniProtKB-SubCell"/>
</dbReference>
<keyword evidence="4" id="KW-1003">Cell membrane</keyword>
<dbReference type="NCBIfam" id="NF007739">
    <property type="entry name" value="PRK10419.1"/>
    <property type="match status" value="2"/>
</dbReference>
<comment type="catalytic activity">
    <reaction evidence="16">
        <text>glutathione(out) + ATP + H2O = glutathione(in) + ADP + phosphate + H(+)</text>
        <dbReference type="Rhea" id="RHEA:29791"/>
        <dbReference type="ChEBI" id="CHEBI:15377"/>
        <dbReference type="ChEBI" id="CHEBI:15378"/>
        <dbReference type="ChEBI" id="CHEBI:30616"/>
        <dbReference type="ChEBI" id="CHEBI:43474"/>
        <dbReference type="ChEBI" id="CHEBI:57925"/>
        <dbReference type="ChEBI" id="CHEBI:456216"/>
        <dbReference type="EC" id="7.4.2.10"/>
    </reaction>
</comment>
<dbReference type="InterPro" id="IPR017871">
    <property type="entry name" value="ABC_transporter-like_CS"/>
</dbReference>
<comment type="caution">
    <text evidence="18">The sequence shown here is derived from an EMBL/GenBank/DDBJ whole genome shotgun (WGS) entry which is preliminary data.</text>
</comment>
<evidence type="ECO:0000256" key="13">
    <source>
        <dbReference type="ARBA" id="ARBA00038416"/>
    </source>
</evidence>
<protein>
    <recommendedName>
        <fullName evidence="15">Glutathione import ATP-binding protein GsiA</fullName>
        <ecNumber evidence="14">7.4.2.10</ecNumber>
    </recommendedName>
</protein>
<evidence type="ECO:0000256" key="12">
    <source>
        <dbReference type="ARBA" id="ARBA00037530"/>
    </source>
</evidence>
<keyword evidence="19" id="KW-1185">Reference proteome</keyword>
<evidence type="ECO:0000256" key="9">
    <source>
        <dbReference type="ARBA" id="ARBA00022840"/>
    </source>
</evidence>
<keyword evidence="8" id="KW-0378">Hydrolase</keyword>
<dbReference type="SUPFAM" id="SSF52540">
    <property type="entry name" value="P-loop containing nucleoside triphosphate hydrolases"/>
    <property type="match status" value="2"/>
</dbReference>
<comment type="function">
    <text evidence="12">Part of the ABC transporter complex GsiABCD involved in glutathione import. Responsible for energy coupling to the transport system.</text>
</comment>
<keyword evidence="6" id="KW-0677">Repeat</keyword>
<organism evidence="18 19">
    <name type="scientific">Pseudaminobacter soli</name>
    <name type="common">ex Zhang et al. 2022</name>
    <dbReference type="NCBI Taxonomy" id="2831468"/>
    <lineage>
        <taxon>Bacteria</taxon>
        <taxon>Pseudomonadati</taxon>
        <taxon>Pseudomonadota</taxon>
        <taxon>Alphaproteobacteria</taxon>
        <taxon>Hyphomicrobiales</taxon>
        <taxon>Phyllobacteriaceae</taxon>
        <taxon>Pseudaminobacter</taxon>
    </lineage>
</organism>
<dbReference type="PANTHER" id="PTHR43776">
    <property type="entry name" value="TRANSPORT ATP-BINDING PROTEIN"/>
    <property type="match status" value="1"/>
</dbReference>
<comment type="subunit">
    <text evidence="2">The complex is composed of two ATP-binding proteins (GsiA), two transmembrane proteins (GsiC and GsiD) and a solute-binding protein (GsiB).</text>
</comment>
<keyword evidence="10" id="KW-1278">Translocase</keyword>
<keyword evidence="11" id="KW-0472">Membrane</keyword>
<comment type="similarity">
    <text evidence="13">Belongs to the ABC transporter superfamily. Glutathione importer (TC 3.A.1.5.11) family.</text>
</comment>
<keyword evidence="3" id="KW-0813">Transport</keyword>
<accession>A0A942EAY8</accession>
<dbReference type="SMART" id="SM00382">
    <property type="entry name" value="AAA"/>
    <property type="match status" value="2"/>
</dbReference>
<evidence type="ECO:0000313" key="18">
    <source>
        <dbReference type="EMBL" id="MBS3651732.1"/>
    </source>
</evidence>
<keyword evidence="7" id="KW-0547">Nucleotide-binding</keyword>
<feature type="domain" description="ABC transporter" evidence="17">
    <location>
        <begin position="319"/>
        <end position="569"/>
    </location>
</feature>
<dbReference type="AlphaFoldDB" id="A0A942EAY8"/>
<gene>
    <name evidence="18" type="ORF">KEU06_24235</name>
</gene>
<dbReference type="RefSeq" id="WP_188257295.1">
    <property type="nucleotide sequence ID" value="NZ_JABVCF010000016.1"/>
</dbReference>
<dbReference type="GO" id="GO:0015833">
    <property type="term" value="P:peptide transport"/>
    <property type="evidence" value="ECO:0007669"/>
    <property type="project" value="InterPro"/>
</dbReference>
<dbReference type="PROSITE" id="PS00211">
    <property type="entry name" value="ABC_TRANSPORTER_1"/>
    <property type="match status" value="2"/>
</dbReference>
<dbReference type="CDD" id="cd03257">
    <property type="entry name" value="ABC_NikE_OppD_transporters"/>
    <property type="match status" value="2"/>
</dbReference>
<keyword evidence="9 18" id="KW-0067">ATP-binding</keyword>
<dbReference type="NCBIfam" id="NF008453">
    <property type="entry name" value="PRK11308.1"/>
    <property type="match status" value="2"/>
</dbReference>
<evidence type="ECO:0000256" key="4">
    <source>
        <dbReference type="ARBA" id="ARBA00022475"/>
    </source>
</evidence>
<dbReference type="PROSITE" id="PS50893">
    <property type="entry name" value="ABC_TRANSPORTER_2"/>
    <property type="match status" value="2"/>
</dbReference>
<sequence length="622" mass="67462">MSDTLAGNPSSGSASAKAGEPVLSVRGLTTSFLVDGAWRTVVRDVSFDVMPGETVAIVGESGSGKSVTSLSVMRLLARDSSRIKGSIVLNGKDILALSDKQMRQVRGKDAAMIFQEPMTSLNPVFTIGRQISEALTCHGDITRAAARAETVQLLEKVRIPNAASRFDDYPHQFSGGMRQRVMIAMALASRPRLLIADEPTTALDVTIQGQILDLIKVLQEEEGMSVLFITHDMGVVAEIADRTIVMYKGEAIETGATADIFRNGRKPYTRSLLSAVPRLGSMAGQGWPLRFPVVDVETGTRVEPAEVADTVDRGSEPVLDVKNLTTRFDVRGGLLGRKVGAVHAVENVSFDLLQGETLSLVGESGCGKSTTGRSITRLIQPNGGVVRLEGKNILDLDTASLRHARRSIQMIFQDPFASLNPRMTVGAMVAEPIVEHGLATGAQAREKAADLLRRVGLSPDMMKRYPHEFSGGQRQRICIARALALDPKVIVADESVSALDVSIKAQVCNLLMDLQQSLKLAFLFISHDMAVVERVSHRVAVMYLGEIVEIGPRKAVFSDPRHPYTKKLMAAVPVPDPSRRGIRRNLVADELKSPVRPLGYVAPPRRYDEVSPGHLVRLDDGM</sequence>
<dbReference type="InterPro" id="IPR027417">
    <property type="entry name" value="P-loop_NTPase"/>
</dbReference>
<dbReference type="FunFam" id="3.40.50.300:FF:000016">
    <property type="entry name" value="Oligopeptide ABC transporter ATP-binding component"/>
    <property type="match status" value="2"/>
</dbReference>
<evidence type="ECO:0000313" key="19">
    <source>
        <dbReference type="Proteomes" id="UP000680348"/>
    </source>
</evidence>
<dbReference type="Gene3D" id="3.40.50.300">
    <property type="entry name" value="P-loop containing nucleotide triphosphate hydrolases"/>
    <property type="match status" value="2"/>
</dbReference>
<dbReference type="EMBL" id="JAGWCR010000016">
    <property type="protein sequence ID" value="MBS3651732.1"/>
    <property type="molecule type" value="Genomic_DNA"/>
</dbReference>
<evidence type="ECO:0000256" key="15">
    <source>
        <dbReference type="ARBA" id="ARBA00041187"/>
    </source>
</evidence>
<dbReference type="InterPro" id="IPR013563">
    <property type="entry name" value="Oligopep_ABC_C"/>
</dbReference>
<feature type="domain" description="ABC transporter" evidence="17">
    <location>
        <begin position="23"/>
        <end position="273"/>
    </location>
</feature>
<evidence type="ECO:0000256" key="16">
    <source>
        <dbReference type="ARBA" id="ARBA00047640"/>
    </source>
</evidence>
<evidence type="ECO:0000259" key="17">
    <source>
        <dbReference type="PROSITE" id="PS50893"/>
    </source>
</evidence>
<keyword evidence="5" id="KW-0997">Cell inner membrane</keyword>
<dbReference type="GO" id="GO:0005524">
    <property type="term" value="F:ATP binding"/>
    <property type="evidence" value="ECO:0007669"/>
    <property type="project" value="UniProtKB-KW"/>
</dbReference>
<dbReference type="Pfam" id="PF08352">
    <property type="entry name" value="oligo_HPY"/>
    <property type="match status" value="2"/>
</dbReference>
<evidence type="ECO:0000256" key="10">
    <source>
        <dbReference type="ARBA" id="ARBA00022967"/>
    </source>
</evidence>
<dbReference type="Pfam" id="PF00005">
    <property type="entry name" value="ABC_tran"/>
    <property type="match status" value="2"/>
</dbReference>
<dbReference type="InterPro" id="IPR003439">
    <property type="entry name" value="ABC_transporter-like_ATP-bd"/>
</dbReference>
<name>A0A942EAY8_9HYPH</name>
<evidence type="ECO:0000256" key="3">
    <source>
        <dbReference type="ARBA" id="ARBA00022448"/>
    </source>
</evidence>
<proteinExistence type="inferred from homology"/>
<dbReference type="Proteomes" id="UP000680348">
    <property type="component" value="Unassembled WGS sequence"/>
</dbReference>
<evidence type="ECO:0000256" key="5">
    <source>
        <dbReference type="ARBA" id="ARBA00022519"/>
    </source>
</evidence>
<dbReference type="GO" id="GO:0055085">
    <property type="term" value="P:transmembrane transport"/>
    <property type="evidence" value="ECO:0007669"/>
    <property type="project" value="UniProtKB-ARBA"/>
</dbReference>
<evidence type="ECO:0000256" key="2">
    <source>
        <dbReference type="ARBA" id="ARBA00011469"/>
    </source>
</evidence>
<comment type="subcellular location">
    <subcellularLocation>
        <location evidence="1">Cell inner membrane</location>
        <topology evidence="1">Peripheral membrane protein</topology>
    </subcellularLocation>
</comment>
<evidence type="ECO:0000256" key="8">
    <source>
        <dbReference type="ARBA" id="ARBA00022801"/>
    </source>
</evidence>
<dbReference type="EC" id="7.4.2.10" evidence="14"/>
<evidence type="ECO:0000256" key="6">
    <source>
        <dbReference type="ARBA" id="ARBA00022737"/>
    </source>
</evidence>
<evidence type="ECO:0000256" key="1">
    <source>
        <dbReference type="ARBA" id="ARBA00004417"/>
    </source>
</evidence>